<evidence type="ECO:0000256" key="1">
    <source>
        <dbReference type="SAM" id="MobiDB-lite"/>
    </source>
</evidence>
<dbReference type="PANTHER" id="PTHR34799:SF2">
    <property type="entry name" value="OS07G0656300 PROTEIN"/>
    <property type="match status" value="1"/>
</dbReference>
<dbReference type="PANTHER" id="PTHR34799">
    <property type="entry name" value="OS07G0656300 PROTEIN"/>
    <property type="match status" value="1"/>
</dbReference>
<dbReference type="InterPro" id="IPR057523">
    <property type="entry name" value="HTH_74"/>
</dbReference>
<protein>
    <recommendedName>
        <fullName evidence="2">HTH three-helical bundle domain-containing protein</fullName>
    </recommendedName>
</protein>
<evidence type="ECO:0000259" key="2">
    <source>
        <dbReference type="Pfam" id="PF25370"/>
    </source>
</evidence>
<dbReference type="Proteomes" id="UP000525078">
    <property type="component" value="Unassembled WGS sequence"/>
</dbReference>
<dbReference type="AlphaFoldDB" id="A0A7J6EWJ9"/>
<comment type="caution">
    <text evidence="3">The sequence shown here is derived from an EMBL/GenBank/DDBJ whole genome shotgun (WGS) entry which is preliminary data.</text>
</comment>
<proteinExistence type="predicted"/>
<sequence>MAEFPSPRERVVASALLLLSTMPPLPSSSSNSSMYVFEFNDEESNQSSDVRNSKIKNWRGSLFSSDSKSCDSSISTDRSTEENSIRSAMIVPVASGRNELRFTALRKNRSKIHKSSNRWKFSSGESSKMTTSFGSGSRDVSCQSSSTISICSADSSTNSRYTTVGKGRLSSMVRAEPRRLHLGSAHIRRRAEGILNLLSYGSYSEVSIRQVLGDSPDTSKALRMLLKLEEVKRSGIGGRQDPFIYKIASHCRK</sequence>
<feature type="region of interest" description="Disordered" evidence="1">
    <location>
        <begin position="62"/>
        <end position="83"/>
    </location>
</feature>
<feature type="domain" description="HTH three-helical bundle" evidence="2">
    <location>
        <begin position="184"/>
        <end position="224"/>
    </location>
</feature>
<evidence type="ECO:0000313" key="3">
    <source>
        <dbReference type="EMBL" id="KAF4362813.1"/>
    </source>
</evidence>
<accession>A0A7J6EWJ9</accession>
<gene>
    <name evidence="3" type="ORF">F8388_022470</name>
</gene>
<organism evidence="3 4">
    <name type="scientific">Cannabis sativa</name>
    <name type="common">Hemp</name>
    <name type="synonym">Marijuana</name>
    <dbReference type="NCBI Taxonomy" id="3483"/>
    <lineage>
        <taxon>Eukaryota</taxon>
        <taxon>Viridiplantae</taxon>
        <taxon>Streptophyta</taxon>
        <taxon>Embryophyta</taxon>
        <taxon>Tracheophyta</taxon>
        <taxon>Spermatophyta</taxon>
        <taxon>Magnoliopsida</taxon>
        <taxon>eudicotyledons</taxon>
        <taxon>Gunneridae</taxon>
        <taxon>Pentapetalae</taxon>
        <taxon>rosids</taxon>
        <taxon>fabids</taxon>
        <taxon>Rosales</taxon>
        <taxon>Cannabaceae</taxon>
        <taxon>Cannabis</taxon>
    </lineage>
</organism>
<feature type="compositionally biased region" description="Low complexity" evidence="1">
    <location>
        <begin position="62"/>
        <end position="77"/>
    </location>
</feature>
<name>A0A7J6EWJ9_CANSA</name>
<evidence type="ECO:0000313" key="4">
    <source>
        <dbReference type="Proteomes" id="UP000525078"/>
    </source>
</evidence>
<reference evidence="3 4" key="1">
    <citation type="journal article" date="2020" name="bioRxiv">
        <title>Sequence and annotation of 42 cannabis genomes reveals extensive copy number variation in cannabinoid synthesis and pathogen resistance genes.</title>
        <authorList>
            <person name="Mckernan K.J."/>
            <person name="Helbert Y."/>
            <person name="Kane L.T."/>
            <person name="Ebling H."/>
            <person name="Zhang L."/>
            <person name="Liu B."/>
            <person name="Eaton Z."/>
            <person name="Mclaughlin S."/>
            <person name="Kingan S."/>
            <person name="Baybayan P."/>
            <person name="Concepcion G."/>
            <person name="Jordan M."/>
            <person name="Riva A."/>
            <person name="Barbazuk W."/>
            <person name="Harkins T."/>
        </authorList>
    </citation>
    <scope>NUCLEOTIDE SEQUENCE [LARGE SCALE GENOMIC DNA]</scope>
    <source>
        <strain evidence="4">cv. Jamaican Lion 4</strain>
        <tissue evidence="3">Leaf</tissue>
    </source>
</reference>
<dbReference type="Pfam" id="PF25370">
    <property type="entry name" value="HTH_74"/>
    <property type="match status" value="1"/>
</dbReference>
<dbReference type="EMBL" id="JAATIP010000181">
    <property type="protein sequence ID" value="KAF4362813.1"/>
    <property type="molecule type" value="Genomic_DNA"/>
</dbReference>